<keyword evidence="3" id="KW-0143">Chaperone</keyword>
<evidence type="ECO:0000256" key="4">
    <source>
        <dbReference type="ARBA" id="ARBA00034320"/>
    </source>
</evidence>
<dbReference type="RefSeq" id="WP_377422869.1">
    <property type="nucleotide sequence ID" value="NZ_JBHSPR010000010.1"/>
</dbReference>
<comment type="similarity">
    <text evidence="4">Belongs to the SIMIBI class G3E GTPase family. ZNG1 subfamily.</text>
</comment>
<dbReference type="Pfam" id="PF07683">
    <property type="entry name" value="CobW_C"/>
    <property type="match status" value="1"/>
</dbReference>
<dbReference type="PANTHER" id="PTHR43603">
    <property type="entry name" value="COBW DOMAIN-CONTAINING PROTEIN DDB_G0274527"/>
    <property type="match status" value="1"/>
</dbReference>
<evidence type="ECO:0000256" key="6">
    <source>
        <dbReference type="SAM" id="MobiDB-lite"/>
    </source>
</evidence>
<dbReference type="Gene3D" id="3.40.50.300">
    <property type="entry name" value="P-loop containing nucleotide triphosphate hydrolases"/>
    <property type="match status" value="1"/>
</dbReference>
<protein>
    <submittedName>
        <fullName evidence="8">CobW family GTP-binding protein</fullName>
    </submittedName>
</protein>
<sequence length="444" mass="48368">MMSSPLAPGLAATAPADVRCSLTVLSGFWSPTTLAVAHALLADDPSLLLVRHDLSDLGAGTVRRMVRTDAGTVEDQRVTLRHGCVSCTLREDVLPTLLRLTRTHPGQDLVLMLPEVVEPEAVAAACAHCLVDGAPITNHLHIDSYVTVVDAEHLLDGLTSTDDLITLGIQAADDDPRALADVIVRQIEYADTVVLCGQSPESAFDTTRLSILLHRMAPWAAHFAVDQPYAADRALTHRLRRTRRHRPELPAVLARGIEGYSLGVHEPLPDCGVVSAVFRARRPFHPGRLHDVLEQVNADVLRSRGHLWLASQPDTAVAWEFAGGGLAMGSLGRWLASMPEQHWEQVGDHRRLAASVDWDPYYGDRHNHLVFIGVDLDPVDIHRLLAGCLLSDAELADGEDTWREYHDPFAGCFSTPDVDTATGTGRTDGDSDQADPIQKKVRPA</sequence>
<evidence type="ECO:0000256" key="3">
    <source>
        <dbReference type="ARBA" id="ARBA00023186"/>
    </source>
</evidence>
<organism evidence="8 9">
    <name type="scientific">Plantactinospora solaniradicis</name>
    <dbReference type="NCBI Taxonomy" id="1723736"/>
    <lineage>
        <taxon>Bacteria</taxon>
        <taxon>Bacillati</taxon>
        <taxon>Actinomycetota</taxon>
        <taxon>Actinomycetes</taxon>
        <taxon>Micromonosporales</taxon>
        <taxon>Micromonosporaceae</taxon>
        <taxon>Plantactinospora</taxon>
    </lineage>
</organism>
<keyword evidence="1" id="KW-0547">Nucleotide-binding</keyword>
<dbReference type="SMART" id="SM00833">
    <property type="entry name" value="CobW_C"/>
    <property type="match status" value="1"/>
</dbReference>
<feature type="domain" description="CobW C-terminal" evidence="7">
    <location>
        <begin position="273"/>
        <end position="389"/>
    </location>
</feature>
<evidence type="ECO:0000256" key="1">
    <source>
        <dbReference type="ARBA" id="ARBA00022741"/>
    </source>
</evidence>
<dbReference type="SUPFAM" id="SSF90002">
    <property type="entry name" value="Hypothetical protein YjiA, C-terminal domain"/>
    <property type="match status" value="1"/>
</dbReference>
<reference evidence="9" key="1">
    <citation type="journal article" date="2019" name="Int. J. Syst. Evol. Microbiol.">
        <title>The Global Catalogue of Microorganisms (GCM) 10K type strain sequencing project: providing services to taxonomists for standard genome sequencing and annotation.</title>
        <authorList>
            <consortium name="The Broad Institute Genomics Platform"/>
            <consortium name="The Broad Institute Genome Sequencing Center for Infectious Disease"/>
            <person name="Wu L."/>
            <person name="Ma J."/>
        </authorList>
    </citation>
    <scope>NUCLEOTIDE SEQUENCE [LARGE SCALE GENOMIC DNA]</scope>
    <source>
        <strain evidence="9">ZS-35-S2</strain>
    </source>
</reference>
<dbReference type="Proteomes" id="UP001596203">
    <property type="component" value="Unassembled WGS sequence"/>
</dbReference>
<evidence type="ECO:0000313" key="9">
    <source>
        <dbReference type="Proteomes" id="UP001596203"/>
    </source>
</evidence>
<dbReference type="InterPro" id="IPR011629">
    <property type="entry name" value="CobW-like_C"/>
</dbReference>
<evidence type="ECO:0000313" key="8">
    <source>
        <dbReference type="EMBL" id="MFC6017744.1"/>
    </source>
</evidence>
<dbReference type="Pfam" id="PF02492">
    <property type="entry name" value="cobW"/>
    <property type="match status" value="1"/>
</dbReference>
<accession>A0ABW1K814</accession>
<feature type="region of interest" description="Disordered" evidence="6">
    <location>
        <begin position="416"/>
        <end position="444"/>
    </location>
</feature>
<keyword evidence="2" id="KW-0378">Hydrolase</keyword>
<comment type="catalytic activity">
    <reaction evidence="5">
        <text>GTP + H2O = GDP + phosphate + H(+)</text>
        <dbReference type="Rhea" id="RHEA:19669"/>
        <dbReference type="ChEBI" id="CHEBI:15377"/>
        <dbReference type="ChEBI" id="CHEBI:15378"/>
        <dbReference type="ChEBI" id="CHEBI:37565"/>
        <dbReference type="ChEBI" id="CHEBI:43474"/>
        <dbReference type="ChEBI" id="CHEBI:58189"/>
    </reaction>
    <physiologicalReaction direction="left-to-right" evidence="5">
        <dbReference type="Rhea" id="RHEA:19670"/>
    </physiologicalReaction>
</comment>
<proteinExistence type="inferred from homology"/>
<comment type="caution">
    <text evidence="8">The sequence shown here is derived from an EMBL/GenBank/DDBJ whole genome shotgun (WGS) entry which is preliminary data.</text>
</comment>
<dbReference type="InterPro" id="IPR003495">
    <property type="entry name" value="CobW/HypB/UreG_nucleotide-bd"/>
</dbReference>
<gene>
    <name evidence="8" type="ORF">ACFP2T_16200</name>
</gene>
<dbReference type="InterPro" id="IPR051927">
    <property type="entry name" value="Zn_Chap_cDPG_Synth"/>
</dbReference>
<evidence type="ECO:0000256" key="2">
    <source>
        <dbReference type="ARBA" id="ARBA00022801"/>
    </source>
</evidence>
<name>A0ABW1K814_9ACTN</name>
<evidence type="ECO:0000256" key="5">
    <source>
        <dbReference type="ARBA" id="ARBA00049117"/>
    </source>
</evidence>
<dbReference type="InterPro" id="IPR036627">
    <property type="entry name" value="CobW-likC_sf"/>
</dbReference>
<dbReference type="Gene3D" id="3.30.1220.10">
    <property type="entry name" value="CobW-like, C-terminal domain"/>
    <property type="match status" value="1"/>
</dbReference>
<evidence type="ECO:0000259" key="7">
    <source>
        <dbReference type="SMART" id="SM00833"/>
    </source>
</evidence>
<dbReference type="PANTHER" id="PTHR43603:SF1">
    <property type="entry name" value="ZINC-REGULATED GTPASE METALLOPROTEIN ACTIVATOR 1"/>
    <property type="match status" value="1"/>
</dbReference>
<dbReference type="EMBL" id="JBHSPR010000010">
    <property type="protein sequence ID" value="MFC6017744.1"/>
    <property type="molecule type" value="Genomic_DNA"/>
</dbReference>
<keyword evidence="9" id="KW-1185">Reference proteome</keyword>
<dbReference type="InterPro" id="IPR027417">
    <property type="entry name" value="P-loop_NTPase"/>
</dbReference>